<evidence type="ECO:0008006" key="4">
    <source>
        <dbReference type="Google" id="ProtNLM"/>
    </source>
</evidence>
<feature type="transmembrane region" description="Helical" evidence="1">
    <location>
        <begin position="12"/>
        <end position="30"/>
    </location>
</feature>
<feature type="transmembrane region" description="Helical" evidence="1">
    <location>
        <begin position="432"/>
        <end position="450"/>
    </location>
</feature>
<name>A0A563VIJ2_9CYAN</name>
<dbReference type="AlphaFoldDB" id="A0A563VIJ2"/>
<keyword evidence="3" id="KW-1185">Reference proteome</keyword>
<feature type="transmembrane region" description="Helical" evidence="1">
    <location>
        <begin position="379"/>
        <end position="397"/>
    </location>
</feature>
<sequence length="615" mass="70650">MYKSAQSLEKITYIVLLITVILVASVKIWVLDKGFNITDEAYAVLGYEPLQERLEVVSAFHRIVYKLFGWLEPSLMAYRAIALVSTTLAASFFAISFYYWLNKIYQPKNQPFKLSFIILFLILGGFVLDYDRHNILNYDVINNALNITQASLVLILIAQEDSKILKSWKFKLGWLAVGFLATFQFLNKAPSAVMFTVFLGVLLILDTKNVNWQYYLRIVIYFVSGGLLGLLTYFVLFQNFWQYQELLSRQLSLMVGDASDTSYSVENIYSKDRDSSKIIRWEIIITIIGVYLTTFGLTKVYFSSSYLKHYRKTRLLSILLWLFATFVILALIQPLQWHLIKAINITVYYPLIFIFLLVILAASNNYFLKFKNYISFRKIIGVSSFLLLLPFGAAFGTNTSIRALAARNIIPWLAVILILLTLLYQNHKTKNFIYLFTLTIIVWLGIKISYSQIYHPYKLLENRLQQTELLEFVQPHARGLKVDPLTANFIEQLHNIVHQSGFQVGDPIIALHDMPGLVYLLGGFSPGAPWYFSVFPESPVRTCNNILHSSFNPKKAVFLINNDIDPLVLGCLKKVGINFPQDYHKVGEVENPFYAIRPLSKKTVTVWSSKENSID</sequence>
<keyword evidence="1" id="KW-0812">Transmembrane</keyword>
<accession>A0A563VIJ2</accession>
<dbReference type="Proteomes" id="UP000320055">
    <property type="component" value="Unassembled WGS sequence"/>
</dbReference>
<feature type="transmembrane region" description="Helical" evidence="1">
    <location>
        <begin position="76"/>
        <end position="100"/>
    </location>
</feature>
<feature type="transmembrane region" description="Helical" evidence="1">
    <location>
        <begin position="112"/>
        <end position="128"/>
    </location>
</feature>
<dbReference type="RefSeq" id="WP_144862930.1">
    <property type="nucleotide sequence ID" value="NZ_LR213766.1"/>
</dbReference>
<dbReference type="OrthoDB" id="861753at2"/>
<feature type="transmembrane region" description="Helical" evidence="1">
    <location>
        <begin position="278"/>
        <end position="302"/>
    </location>
</feature>
<feature type="transmembrane region" description="Helical" evidence="1">
    <location>
        <begin position="192"/>
        <end position="207"/>
    </location>
</feature>
<keyword evidence="1" id="KW-0472">Membrane</keyword>
<organism evidence="2 3">
    <name type="scientific">Hyella patelloides LEGE 07179</name>
    <dbReference type="NCBI Taxonomy" id="945734"/>
    <lineage>
        <taxon>Bacteria</taxon>
        <taxon>Bacillati</taxon>
        <taxon>Cyanobacteriota</taxon>
        <taxon>Cyanophyceae</taxon>
        <taxon>Pleurocapsales</taxon>
        <taxon>Hyellaceae</taxon>
        <taxon>Hyella</taxon>
    </lineage>
</organism>
<reference evidence="2 3" key="1">
    <citation type="submission" date="2019-01" db="EMBL/GenBank/DDBJ databases">
        <authorList>
            <person name="Brito A."/>
        </authorList>
    </citation>
    <scope>NUCLEOTIDE SEQUENCE [LARGE SCALE GENOMIC DNA]</scope>
    <source>
        <strain evidence="2">1</strain>
    </source>
</reference>
<proteinExistence type="predicted"/>
<protein>
    <recommendedName>
        <fullName evidence="4">Glycosyltransferase RgtA/B/C/D-like domain-containing protein</fullName>
    </recommendedName>
</protein>
<evidence type="ECO:0000313" key="3">
    <source>
        <dbReference type="Proteomes" id="UP000320055"/>
    </source>
</evidence>
<keyword evidence="1" id="KW-1133">Transmembrane helix</keyword>
<evidence type="ECO:0000313" key="2">
    <source>
        <dbReference type="EMBL" id="VEP11256.1"/>
    </source>
</evidence>
<feature type="transmembrane region" description="Helical" evidence="1">
    <location>
        <begin position="347"/>
        <end position="367"/>
    </location>
</feature>
<feature type="transmembrane region" description="Helical" evidence="1">
    <location>
        <begin position="214"/>
        <end position="236"/>
    </location>
</feature>
<feature type="transmembrane region" description="Helical" evidence="1">
    <location>
        <begin position="409"/>
        <end position="425"/>
    </location>
</feature>
<feature type="transmembrane region" description="Helical" evidence="1">
    <location>
        <begin position="314"/>
        <end position="335"/>
    </location>
</feature>
<dbReference type="EMBL" id="CAACVJ010000001">
    <property type="protein sequence ID" value="VEP11256.1"/>
    <property type="molecule type" value="Genomic_DNA"/>
</dbReference>
<gene>
    <name evidence="2" type="ORF">H1P_10041</name>
</gene>
<evidence type="ECO:0000256" key="1">
    <source>
        <dbReference type="SAM" id="Phobius"/>
    </source>
</evidence>